<reference evidence="3 4" key="1">
    <citation type="submission" date="2020-05" db="EMBL/GenBank/DDBJ databases">
        <title>MicrobeNet Type strains.</title>
        <authorList>
            <person name="Nicholson A.C."/>
        </authorList>
    </citation>
    <scope>NUCLEOTIDE SEQUENCE [LARGE SCALE GENOMIC DNA]</scope>
    <source>
        <strain evidence="3 4">JCM 3224</strain>
    </source>
</reference>
<dbReference type="Gene3D" id="3.30.300.30">
    <property type="match status" value="1"/>
</dbReference>
<evidence type="ECO:0000259" key="1">
    <source>
        <dbReference type="Pfam" id="PF00501"/>
    </source>
</evidence>
<accession>A0A849BSM2</accession>
<name>A0A849BSM2_9NOCA</name>
<feature type="domain" description="AMP-dependent synthetase/ligase" evidence="1">
    <location>
        <begin position="45"/>
        <end position="238"/>
    </location>
</feature>
<dbReference type="PANTHER" id="PTHR43767">
    <property type="entry name" value="LONG-CHAIN-FATTY-ACID--COA LIGASE"/>
    <property type="match status" value="1"/>
</dbReference>
<dbReference type="AlphaFoldDB" id="A0A849BSM2"/>
<keyword evidence="4" id="KW-1185">Reference proteome</keyword>
<dbReference type="EMBL" id="JABELX010000003">
    <property type="protein sequence ID" value="NNH69622.1"/>
    <property type="molecule type" value="Genomic_DNA"/>
</dbReference>
<dbReference type="GO" id="GO:0016878">
    <property type="term" value="F:acid-thiol ligase activity"/>
    <property type="evidence" value="ECO:0007669"/>
    <property type="project" value="UniProtKB-ARBA"/>
</dbReference>
<evidence type="ECO:0000259" key="2">
    <source>
        <dbReference type="Pfam" id="PF13193"/>
    </source>
</evidence>
<dbReference type="Pfam" id="PF13193">
    <property type="entry name" value="AMP-binding_C"/>
    <property type="match status" value="1"/>
</dbReference>
<dbReference type="PROSITE" id="PS00455">
    <property type="entry name" value="AMP_BINDING"/>
    <property type="match status" value="1"/>
</dbReference>
<dbReference type="InterPro" id="IPR020845">
    <property type="entry name" value="AMP-binding_CS"/>
</dbReference>
<proteinExistence type="predicted"/>
<organism evidence="3 4">
    <name type="scientific">Nocardia uniformis</name>
    <dbReference type="NCBI Taxonomy" id="53432"/>
    <lineage>
        <taxon>Bacteria</taxon>
        <taxon>Bacillati</taxon>
        <taxon>Actinomycetota</taxon>
        <taxon>Actinomycetes</taxon>
        <taxon>Mycobacteriales</taxon>
        <taxon>Nocardiaceae</taxon>
        <taxon>Nocardia</taxon>
    </lineage>
</organism>
<dbReference type="SUPFAM" id="SSF56801">
    <property type="entry name" value="Acetyl-CoA synthetase-like"/>
    <property type="match status" value="1"/>
</dbReference>
<dbReference type="InterPro" id="IPR000873">
    <property type="entry name" value="AMP-dep_synth/lig_dom"/>
</dbReference>
<dbReference type="PANTHER" id="PTHR43767:SF1">
    <property type="entry name" value="NONRIBOSOMAL PEPTIDE SYNTHASE PES1 (EUROFUNG)-RELATED"/>
    <property type="match status" value="1"/>
</dbReference>
<dbReference type="InterPro" id="IPR042099">
    <property type="entry name" value="ANL_N_sf"/>
</dbReference>
<dbReference type="RefSeq" id="WP_169815088.1">
    <property type="nucleotide sequence ID" value="NZ_JABELX010000003.1"/>
</dbReference>
<dbReference type="InterPro" id="IPR050237">
    <property type="entry name" value="ATP-dep_AMP-bd_enzyme"/>
</dbReference>
<feature type="domain" description="AMP-binding enzyme C-terminal" evidence="2">
    <location>
        <begin position="293"/>
        <end position="368"/>
    </location>
</feature>
<dbReference type="InterPro" id="IPR025110">
    <property type="entry name" value="AMP-bd_C"/>
</dbReference>
<sequence>MSTIPLQPLVLPTDPGAAVALLQREISRVYAGGAAIAPIADAAQAQDLPATVPASTAVVLCTSGSSGVPKRTMLSRTALLASARASAARLGGDGDWLLCLPMGFVAGFQVVSRAVLGGRQVTALAGSHFDTGEFAASAHRMRPGRRYTALVPTQVRRLLADAESRTALAGFDAVLVGGAPMDPETARRLRDSTDVVLTYGMTETCGGCVYDGVPLDGVRIRIVDGVIHIGGDIVAGGYLGADEAEAARFYTDDGLSWYRTADRGVWADGRLIPTGRIDDLINTGGVKVSATAVEAALLELDWVDAAVVLGLPDQEWGELVGAYVLARDGISPPDIELLRETIRGRLGRAAVPKRIVIGNDLPLLPNSKIDRRAIRNRLTEGQIHV</sequence>
<dbReference type="InterPro" id="IPR045851">
    <property type="entry name" value="AMP-bd_C_sf"/>
</dbReference>
<comment type="caution">
    <text evidence="3">The sequence shown here is derived from an EMBL/GenBank/DDBJ whole genome shotgun (WGS) entry which is preliminary data.</text>
</comment>
<evidence type="ECO:0000313" key="4">
    <source>
        <dbReference type="Proteomes" id="UP000586827"/>
    </source>
</evidence>
<dbReference type="Proteomes" id="UP000586827">
    <property type="component" value="Unassembled WGS sequence"/>
</dbReference>
<dbReference type="Gene3D" id="3.40.50.12780">
    <property type="entry name" value="N-terminal domain of ligase-like"/>
    <property type="match status" value="1"/>
</dbReference>
<dbReference type="Pfam" id="PF00501">
    <property type="entry name" value="AMP-binding"/>
    <property type="match status" value="1"/>
</dbReference>
<evidence type="ECO:0000313" key="3">
    <source>
        <dbReference type="EMBL" id="NNH69622.1"/>
    </source>
</evidence>
<protein>
    <submittedName>
        <fullName evidence="3">AMP-binding protein</fullName>
    </submittedName>
</protein>
<gene>
    <name evidence="3" type="ORF">HLB23_07035</name>
</gene>